<evidence type="ECO:0000313" key="2">
    <source>
        <dbReference type="EMBL" id="GHO90415.1"/>
    </source>
</evidence>
<dbReference type="Proteomes" id="UP000597444">
    <property type="component" value="Unassembled WGS sequence"/>
</dbReference>
<protein>
    <recommendedName>
        <fullName evidence="1">Methyltransferase type 12 domain-containing protein</fullName>
    </recommendedName>
</protein>
<dbReference type="EMBL" id="BNJK01000001">
    <property type="protein sequence ID" value="GHO90415.1"/>
    <property type="molecule type" value="Genomic_DNA"/>
</dbReference>
<dbReference type="RefSeq" id="WP_220201381.1">
    <property type="nucleotide sequence ID" value="NZ_BNJK01000001.1"/>
</dbReference>
<evidence type="ECO:0000313" key="3">
    <source>
        <dbReference type="Proteomes" id="UP000597444"/>
    </source>
</evidence>
<dbReference type="InterPro" id="IPR029063">
    <property type="entry name" value="SAM-dependent_MTases_sf"/>
</dbReference>
<proteinExistence type="predicted"/>
<dbReference type="CDD" id="cd02440">
    <property type="entry name" value="AdoMet_MTases"/>
    <property type="match status" value="1"/>
</dbReference>
<organism evidence="2 3">
    <name type="scientific">Reticulibacter mediterranei</name>
    <dbReference type="NCBI Taxonomy" id="2778369"/>
    <lineage>
        <taxon>Bacteria</taxon>
        <taxon>Bacillati</taxon>
        <taxon>Chloroflexota</taxon>
        <taxon>Ktedonobacteria</taxon>
        <taxon>Ktedonobacterales</taxon>
        <taxon>Reticulibacteraceae</taxon>
        <taxon>Reticulibacter</taxon>
    </lineage>
</organism>
<keyword evidence="3" id="KW-1185">Reference proteome</keyword>
<evidence type="ECO:0000259" key="1">
    <source>
        <dbReference type="Pfam" id="PF08242"/>
    </source>
</evidence>
<dbReference type="Gene3D" id="3.40.50.150">
    <property type="entry name" value="Vaccinia Virus protein VP39"/>
    <property type="match status" value="1"/>
</dbReference>
<dbReference type="InterPro" id="IPR013217">
    <property type="entry name" value="Methyltransf_12"/>
</dbReference>
<dbReference type="SUPFAM" id="SSF53335">
    <property type="entry name" value="S-adenosyl-L-methionine-dependent methyltransferases"/>
    <property type="match status" value="1"/>
</dbReference>
<name>A0A8J3MZP1_9CHLR</name>
<dbReference type="Pfam" id="PF08242">
    <property type="entry name" value="Methyltransf_12"/>
    <property type="match status" value="1"/>
</dbReference>
<gene>
    <name evidence="2" type="ORF">KSF_004630</name>
</gene>
<feature type="domain" description="Methyltransferase type 12" evidence="1">
    <location>
        <begin position="54"/>
        <end position="151"/>
    </location>
</feature>
<dbReference type="AlphaFoldDB" id="A0A8J3MZP1"/>
<sequence length="244" mass="26763">MTQPSTPVDFDKNPPMPLDAYEQTVRGVNIGYGLTFQLTESFLRALGKPDLHILVVGVGGGAEVERFLPHNPGWKITGVDPSQQMLALALAKVDRHKLADRVTFLQGTIEQLESEARFDAATCLYVLHFLPDDAKLSLLRSIKNHLQPGAPLYLISGVRPDAAEIDMANPTLNADFQGAWQQYGESMGMPAERMASTVAGLTEQMSRPQTATAARVQELVHEAGFTYATPFCTILGSMYCWVVR</sequence>
<accession>A0A8J3MZP1</accession>
<reference evidence="2" key="1">
    <citation type="submission" date="2020-10" db="EMBL/GenBank/DDBJ databases">
        <title>Taxonomic study of unclassified bacteria belonging to the class Ktedonobacteria.</title>
        <authorList>
            <person name="Yabe S."/>
            <person name="Wang C.M."/>
            <person name="Zheng Y."/>
            <person name="Sakai Y."/>
            <person name="Cavaletti L."/>
            <person name="Monciardini P."/>
            <person name="Donadio S."/>
        </authorList>
    </citation>
    <scope>NUCLEOTIDE SEQUENCE</scope>
    <source>
        <strain evidence="2">ID150040</strain>
    </source>
</reference>
<comment type="caution">
    <text evidence="2">The sequence shown here is derived from an EMBL/GenBank/DDBJ whole genome shotgun (WGS) entry which is preliminary data.</text>
</comment>
<dbReference type="PANTHER" id="PTHR43861">
    <property type="entry name" value="TRANS-ACONITATE 2-METHYLTRANSFERASE-RELATED"/>
    <property type="match status" value="1"/>
</dbReference>